<keyword evidence="2" id="KW-1185">Reference proteome</keyword>
<dbReference type="Proteomes" id="UP000092377">
    <property type="component" value="Unassembled WGS sequence"/>
</dbReference>
<dbReference type="RefSeq" id="WP_067400423.1">
    <property type="nucleotide sequence ID" value="NZ_LZEY01000008.1"/>
</dbReference>
<gene>
    <name evidence="1" type="ORF">AYY18_16770</name>
</gene>
<evidence type="ECO:0000313" key="1">
    <source>
        <dbReference type="EMBL" id="OBU12178.1"/>
    </source>
</evidence>
<protein>
    <submittedName>
        <fullName evidence="1">Uncharacterized protein</fullName>
    </submittedName>
</protein>
<dbReference type="OrthoDB" id="9909344at2"/>
<dbReference type="EMBL" id="LZEY01000008">
    <property type="protein sequence ID" value="OBU12178.1"/>
    <property type="molecule type" value="Genomic_DNA"/>
</dbReference>
<sequence>MKNDDLTIEQKLAVANITKDLIVAAMNSQVQNHHIISPNIDPKWRGNCIDTLYDYLYEHITNKIKE</sequence>
<accession>A0A1B8HRX7</accession>
<evidence type="ECO:0000313" key="2">
    <source>
        <dbReference type="Proteomes" id="UP000092377"/>
    </source>
</evidence>
<dbReference type="AlphaFoldDB" id="A0A1B8HRX7"/>
<name>A0A1B8HRX7_9GAMM</name>
<proteinExistence type="predicted"/>
<comment type="caution">
    <text evidence="1">The sequence shown here is derived from an EMBL/GenBank/DDBJ whole genome shotgun (WGS) entry which is preliminary data.</text>
</comment>
<reference evidence="2" key="1">
    <citation type="submission" date="2016-06" db="EMBL/GenBank/DDBJ databases">
        <authorList>
            <person name="Butler K."/>
        </authorList>
    </citation>
    <scope>NUCLEOTIDE SEQUENCE [LARGE SCALE GENOMIC DNA]</scope>
    <source>
        <strain evidence="2">GCSL-Mp20</strain>
    </source>
</reference>
<organism evidence="1 2">
    <name type="scientific">Morganella psychrotolerans</name>
    <dbReference type="NCBI Taxonomy" id="368603"/>
    <lineage>
        <taxon>Bacteria</taxon>
        <taxon>Pseudomonadati</taxon>
        <taxon>Pseudomonadota</taxon>
        <taxon>Gammaproteobacteria</taxon>
        <taxon>Enterobacterales</taxon>
        <taxon>Morganellaceae</taxon>
        <taxon>Morganella</taxon>
    </lineage>
</organism>